<dbReference type="InterPro" id="IPR029000">
    <property type="entry name" value="Cyclophilin-like_dom_sf"/>
</dbReference>
<comment type="catalytic activity">
    <reaction evidence="5">
        <text>[protein]-peptidylproline (omega=180) = [protein]-peptidylproline (omega=0)</text>
        <dbReference type="Rhea" id="RHEA:16237"/>
        <dbReference type="Rhea" id="RHEA-COMP:10747"/>
        <dbReference type="Rhea" id="RHEA-COMP:10748"/>
        <dbReference type="ChEBI" id="CHEBI:83833"/>
        <dbReference type="ChEBI" id="CHEBI:83834"/>
        <dbReference type="EC" id="5.2.1.8"/>
    </reaction>
</comment>
<sequence>MLKRLIGACALLMFATTAAAENPRVMLETSHGDMLIELYAEKAPISVENFLRYADAGHYDGLIFHRVIPGFMIQGGGFTPDMRQRDVGQPIKNEADNGLLNKRYTLAMARTQVVDSATSQFFINLGSNDFLNHGGRDFGYAVFGEVVDGQHVVETIAKVPTSTQGMHQNVPSSPVTIISAKRVEASEE</sequence>
<feature type="signal peptide" evidence="5">
    <location>
        <begin position="1"/>
        <end position="20"/>
    </location>
</feature>
<dbReference type="GO" id="GO:0003755">
    <property type="term" value="F:peptidyl-prolyl cis-trans isomerase activity"/>
    <property type="evidence" value="ECO:0007669"/>
    <property type="project" value="UniProtKB-UniRule"/>
</dbReference>
<dbReference type="OrthoDB" id="9807797at2"/>
<keyword evidence="4 5" id="KW-0413">Isomerase</keyword>
<gene>
    <name evidence="7" type="ORF">DT594_04755</name>
</gene>
<dbReference type="EMBL" id="QOVF01000001">
    <property type="protein sequence ID" value="KAA0696646.1"/>
    <property type="molecule type" value="Genomic_DNA"/>
</dbReference>
<comment type="caution">
    <text evidence="7">The sequence shown here is derived from an EMBL/GenBank/DDBJ whole genome shotgun (WGS) entry which is preliminary data.</text>
</comment>
<dbReference type="RefSeq" id="WP_149331591.1">
    <property type="nucleotide sequence ID" value="NZ_QOVF01000001.1"/>
</dbReference>
<proteinExistence type="inferred from homology"/>
<keyword evidence="3 5" id="KW-0697">Rotamase</keyword>
<dbReference type="PROSITE" id="PS50072">
    <property type="entry name" value="CSA_PPIASE_2"/>
    <property type="match status" value="1"/>
</dbReference>
<evidence type="ECO:0000256" key="5">
    <source>
        <dbReference type="RuleBase" id="RU363019"/>
    </source>
</evidence>
<evidence type="ECO:0000256" key="3">
    <source>
        <dbReference type="ARBA" id="ARBA00023110"/>
    </source>
</evidence>
<protein>
    <recommendedName>
        <fullName evidence="5">Peptidyl-prolyl cis-trans isomerase</fullName>
        <shortName evidence="5">PPIase</shortName>
        <ecNumber evidence="5">5.2.1.8</ecNumber>
    </recommendedName>
</protein>
<dbReference type="PRINTS" id="PR00153">
    <property type="entry name" value="CSAPPISMRASE"/>
</dbReference>
<reference evidence="7 8" key="1">
    <citation type="submission" date="2018-07" db="EMBL/GenBank/DDBJ databases">
        <title>Pseudomonas laoshanensis sp. nov., isolated from soil.</title>
        <authorList>
            <person name="Sun J."/>
            <person name="Yu L."/>
            <person name="Wang M."/>
            <person name="Zhang C."/>
        </authorList>
    </citation>
    <scope>NUCLEOTIDE SEQUENCE [LARGE SCALE GENOMIC DNA]</scope>
    <source>
        <strain evidence="7 8">Y22</strain>
    </source>
</reference>
<comment type="similarity">
    <text evidence="2 5">Belongs to the cyclophilin-type PPIase family.</text>
</comment>
<feature type="chain" id="PRO_5031604666" description="Peptidyl-prolyl cis-trans isomerase" evidence="5">
    <location>
        <begin position="21"/>
        <end position="188"/>
    </location>
</feature>
<dbReference type="CDD" id="cd01920">
    <property type="entry name" value="cyclophilin_EcCYP_like"/>
    <property type="match status" value="1"/>
</dbReference>
<dbReference type="AlphaFoldDB" id="A0A7V7GYQ9"/>
<dbReference type="Gene3D" id="2.40.100.10">
    <property type="entry name" value="Cyclophilin-like"/>
    <property type="match status" value="1"/>
</dbReference>
<dbReference type="Pfam" id="PF00160">
    <property type="entry name" value="Pro_isomerase"/>
    <property type="match status" value="1"/>
</dbReference>
<evidence type="ECO:0000256" key="2">
    <source>
        <dbReference type="ARBA" id="ARBA00007365"/>
    </source>
</evidence>
<evidence type="ECO:0000259" key="6">
    <source>
        <dbReference type="PROSITE" id="PS50072"/>
    </source>
</evidence>
<keyword evidence="8" id="KW-1185">Reference proteome</keyword>
<organism evidence="7 8">
    <name type="scientific">Halopseudomonas laoshanensis</name>
    <dbReference type="NCBI Taxonomy" id="2268758"/>
    <lineage>
        <taxon>Bacteria</taxon>
        <taxon>Pseudomonadati</taxon>
        <taxon>Pseudomonadota</taxon>
        <taxon>Gammaproteobacteria</taxon>
        <taxon>Pseudomonadales</taxon>
        <taxon>Pseudomonadaceae</taxon>
        <taxon>Halopseudomonas</taxon>
    </lineage>
</organism>
<evidence type="ECO:0000256" key="4">
    <source>
        <dbReference type="ARBA" id="ARBA00023235"/>
    </source>
</evidence>
<dbReference type="PIRSF" id="PIRSF001467">
    <property type="entry name" value="Peptidylpro_ismrse"/>
    <property type="match status" value="1"/>
</dbReference>
<dbReference type="GO" id="GO:0006457">
    <property type="term" value="P:protein folding"/>
    <property type="evidence" value="ECO:0007669"/>
    <property type="project" value="InterPro"/>
</dbReference>
<dbReference type="InterPro" id="IPR020892">
    <property type="entry name" value="Cyclophilin-type_PPIase_CS"/>
</dbReference>
<dbReference type="Proteomes" id="UP000463138">
    <property type="component" value="Unassembled WGS sequence"/>
</dbReference>
<dbReference type="InterPro" id="IPR044665">
    <property type="entry name" value="E_coli_cyclophilin_A-like"/>
</dbReference>
<evidence type="ECO:0000256" key="1">
    <source>
        <dbReference type="ARBA" id="ARBA00002388"/>
    </source>
</evidence>
<dbReference type="PROSITE" id="PS00170">
    <property type="entry name" value="CSA_PPIASE_1"/>
    <property type="match status" value="1"/>
</dbReference>
<evidence type="ECO:0000313" key="7">
    <source>
        <dbReference type="EMBL" id="KAA0696646.1"/>
    </source>
</evidence>
<feature type="domain" description="PPIase cyclophilin-type" evidence="6">
    <location>
        <begin position="28"/>
        <end position="182"/>
    </location>
</feature>
<comment type="function">
    <text evidence="1 5">PPIases accelerate the folding of proteins. It catalyzes the cis-trans isomerization of proline imidic peptide bonds in oligopeptides.</text>
</comment>
<accession>A0A7V7GYQ9</accession>
<dbReference type="SUPFAM" id="SSF50891">
    <property type="entry name" value="Cyclophilin-like"/>
    <property type="match status" value="1"/>
</dbReference>
<keyword evidence="5" id="KW-0732">Signal</keyword>
<dbReference type="PANTHER" id="PTHR43246">
    <property type="entry name" value="PEPTIDYL-PROLYL CIS-TRANS ISOMERASE CYP38, CHLOROPLASTIC"/>
    <property type="match status" value="1"/>
</dbReference>
<dbReference type="InterPro" id="IPR002130">
    <property type="entry name" value="Cyclophilin-type_PPIase_dom"/>
</dbReference>
<name>A0A7V7GYQ9_9GAMM</name>
<dbReference type="InterPro" id="IPR024936">
    <property type="entry name" value="Cyclophilin-type_PPIase"/>
</dbReference>
<evidence type="ECO:0000313" key="8">
    <source>
        <dbReference type="Proteomes" id="UP000463138"/>
    </source>
</evidence>
<dbReference type="EC" id="5.2.1.8" evidence="5"/>